<accession>A0ACB5UB92</accession>
<proteinExistence type="predicted"/>
<dbReference type="EMBL" id="BSXS01014978">
    <property type="protein sequence ID" value="GMF06244.1"/>
    <property type="molecule type" value="Genomic_DNA"/>
</dbReference>
<protein>
    <submittedName>
        <fullName evidence="1">Unnamed protein product</fullName>
    </submittedName>
</protein>
<reference evidence="1" key="1">
    <citation type="submission" date="2023-04" db="EMBL/GenBank/DDBJ databases">
        <title>Ambrosiozyma monospora NBRC 10751.</title>
        <authorList>
            <person name="Ichikawa N."/>
            <person name="Sato H."/>
            <person name="Tonouchi N."/>
        </authorList>
    </citation>
    <scope>NUCLEOTIDE SEQUENCE</scope>
    <source>
        <strain evidence="1">NBRC 10751</strain>
    </source>
</reference>
<organism evidence="1 2">
    <name type="scientific">Ambrosiozyma monospora</name>
    <name type="common">Yeast</name>
    <name type="synonym">Endomycopsis monosporus</name>
    <dbReference type="NCBI Taxonomy" id="43982"/>
    <lineage>
        <taxon>Eukaryota</taxon>
        <taxon>Fungi</taxon>
        <taxon>Dikarya</taxon>
        <taxon>Ascomycota</taxon>
        <taxon>Saccharomycotina</taxon>
        <taxon>Pichiomycetes</taxon>
        <taxon>Pichiales</taxon>
        <taxon>Pichiaceae</taxon>
        <taxon>Ambrosiozyma</taxon>
    </lineage>
</organism>
<gene>
    <name evidence="1" type="ORF">Amon02_001261800</name>
</gene>
<comment type="caution">
    <text evidence="1">The sequence shown here is derived from an EMBL/GenBank/DDBJ whole genome shotgun (WGS) entry which is preliminary data.</text>
</comment>
<keyword evidence="2" id="KW-1185">Reference proteome</keyword>
<evidence type="ECO:0000313" key="2">
    <source>
        <dbReference type="Proteomes" id="UP001165064"/>
    </source>
</evidence>
<name>A0ACB5UB92_AMBMO</name>
<sequence>MSFSNGKISTAQFDLQPSEGLSNIKLAESLYQTLLKLKSNKLDNDIHFIYSHDSPIIILQLLKYNINFTYDTCLQKLLVIEINLKDKPDYLTFKSEGISGYDFKTLYNKIFGPTYPVA</sequence>
<evidence type="ECO:0000313" key="1">
    <source>
        <dbReference type="EMBL" id="GMF06244.1"/>
    </source>
</evidence>
<dbReference type="Proteomes" id="UP001165064">
    <property type="component" value="Unassembled WGS sequence"/>
</dbReference>